<keyword evidence="6" id="KW-0378">Hydrolase</keyword>
<feature type="region of interest" description="Disordered" evidence="8">
    <location>
        <begin position="1"/>
        <end position="24"/>
    </location>
</feature>
<dbReference type="InterPro" id="IPR011600">
    <property type="entry name" value="Pept_C14_caspase"/>
</dbReference>
<dbReference type="InterPro" id="IPR029030">
    <property type="entry name" value="Caspase-like_dom_sf"/>
</dbReference>
<protein>
    <recommendedName>
        <fullName evidence="3">Metacaspase-1</fullName>
    </recommendedName>
</protein>
<dbReference type="OrthoDB" id="3223806at2759"/>
<dbReference type="GeneID" id="66117114"/>
<evidence type="ECO:0000256" key="5">
    <source>
        <dbReference type="ARBA" id="ARBA00022703"/>
    </source>
</evidence>
<evidence type="ECO:0000256" key="6">
    <source>
        <dbReference type="ARBA" id="ARBA00022807"/>
    </source>
</evidence>
<dbReference type="RefSeq" id="XP_043050761.1">
    <property type="nucleotide sequence ID" value="XM_043194437.1"/>
</dbReference>
<name>A0A9P7VC23_9ASCO</name>
<dbReference type="SUPFAM" id="SSF52129">
    <property type="entry name" value="Caspase-like"/>
    <property type="match status" value="1"/>
</dbReference>
<evidence type="ECO:0000256" key="4">
    <source>
        <dbReference type="ARBA" id="ARBA00022670"/>
    </source>
</evidence>
<keyword evidence="7" id="KW-0865">Zymogen</keyword>
<dbReference type="Pfam" id="PF00656">
    <property type="entry name" value="Peptidase_C14"/>
    <property type="match status" value="1"/>
</dbReference>
<sequence>MSIGYGGPPPPVPPPYGFNGTQGPPPGLQNYGGMQYGYSNCQGQKKALLIGINYFGTRYQLNGCINDARTMFTFLTREWGYSPDDIVMLTDDQPNYLSIPTRENIIRAMQWLVKDARPNDSLVFHYSGHGGQTRNWDGTESSGYDDTIMPVDFKITGEIVDDIMHDIMVRRLPPGCRLTALFDSCHSGTALDLPFVYSTRGIVKEPDPIKDSGSSLLQAGKLFLLGDINGGSNGINSAFNHLSGNGRSNRQYQIALKFSPADVISISGCKDGQTSADSSLGGVAGGAMSKAFIEVMSQYPNQLYLSLLNNMRIILFNKGYPQKPQMSCSHPLDMNLRFVI</sequence>
<dbReference type="PANTHER" id="PTHR48104:SF30">
    <property type="entry name" value="METACASPASE-1"/>
    <property type="match status" value="1"/>
</dbReference>
<evidence type="ECO:0000256" key="2">
    <source>
        <dbReference type="ARBA" id="ARBA00009005"/>
    </source>
</evidence>
<feature type="domain" description="Peptidase C14 caspase" evidence="9">
    <location>
        <begin position="45"/>
        <end position="331"/>
    </location>
</feature>
<keyword evidence="11" id="KW-1185">Reference proteome</keyword>
<evidence type="ECO:0000256" key="8">
    <source>
        <dbReference type="SAM" id="MobiDB-lite"/>
    </source>
</evidence>
<dbReference type="GO" id="GO:0004197">
    <property type="term" value="F:cysteine-type endopeptidase activity"/>
    <property type="evidence" value="ECO:0007669"/>
    <property type="project" value="InterPro"/>
</dbReference>
<dbReference type="EMBL" id="JAHMUF010000004">
    <property type="protein sequence ID" value="KAG7195214.1"/>
    <property type="molecule type" value="Genomic_DNA"/>
</dbReference>
<feature type="compositionally biased region" description="Pro residues" evidence="8">
    <location>
        <begin position="7"/>
        <end position="16"/>
    </location>
</feature>
<proteinExistence type="inferred from homology"/>
<dbReference type="GO" id="GO:0006915">
    <property type="term" value="P:apoptotic process"/>
    <property type="evidence" value="ECO:0007669"/>
    <property type="project" value="UniProtKB-KW"/>
</dbReference>
<gene>
    <name evidence="10" type="primary">MCA1_1</name>
    <name evidence="10" type="ORF">KQ657_003740</name>
</gene>
<comment type="caution">
    <text evidence="10">The sequence shown here is derived from an EMBL/GenBank/DDBJ whole genome shotgun (WGS) entry which is preliminary data.</text>
</comment>
<keyword evidence="6" id="KW-0788">Thiol protease</keyword>
<dbReference type="PANTHER" id="PTHR48104">
    <property type="entry name" value="METACASPASE-4"/>
    <property type="match status" value="1"/>
</dbReference>
<dbReference type="GO" id="GO:0005737">
    <property type="term" value="C:cytoplasm"/>
    <property type="evidence" value="ECO:0007669"/>
    <property type="project" value="TreeGrafter"/>
</dbReference>
<evidence type="ECO:0000259" key="9">
    <source>
        <dbReference type="Pfam" id="PF00656"/>
    </source>
</evidence>
<organism evidence="10 11">
    <name type="scientific">Scheffersomyces spartinae</name>
    <dbReference type="NCBI Taxonomy" id="45513"/>
    <lineage>
        <taxon>Eukaryota</taxon>
        <taxon>Fungi</taxon>
        <taxon>Dikarya</taxon>
        <taxon>Ascomycota</taxon>
        <taxon>Saccharomycotina</taxon>
        <taxon>Pichiomycetes</taxon>
        <taxon>Debaryomycetaceae</taxon>
        <taxon>Scheffersomyces</taxon>
    </lineage>
</organism>
<dbReference type="Proteomes" id="UP000790833">
    <property type="component" value="Unassembled WGS sequence"/>
</dbReference>
<dbReference type="AlphaFoldDB" id="A0A9P7VC23"/>
<keyword evidence="4 10" id="KW-0645">Protease</keyword>
<accession>A0A9P7VC23</accession>
<keyword evidence="5" id="KW-0053">Apoptosis</keyword>
<evidence type="ECO:0000313" key="10">
    <source>
        <dbReference type="EMBL" id="KAG7195214.1"/>
    </source>
</evidence>
<comment type="similarity">
    <text evidence="2">Belongs to the peptidase C14B family.</text>
</comment>
<dbReference type="Gene3D" id="3.40.50.12660">
    <property type="match status" value="2"/>
</dbReference>
<reference evidence="10" key="1">
    <citation type="submission" date="2021-03" db="EMBL/GenBank/DDBJ databases">
        <authorList>
            <person name="Palmer J.M."/>
        </authorList>
    </citation>
    <scope>NUCLEOTIDE SEQUENCE</scope>
    <source>
        <strain evidence="10">ARV_011</strain>
    </source>
</reference>
<evidence type="ECO:0000256" key="7">
    <source>
        <dbReference type="ARBA" id="ARBA00023145"/>
    </source>
</evidence>
<comment type="function">
    <text evidence="1">Involved in cell death (apoptosis).</text>
</comment>
<dbReference type="GO" id="GO:0006508">
    <property type="term" value="P:proteolysis"/>
    <property type="evidence" value="ECO:0007669"/>
    <property type="project" value="UniProtKB-KW"/>
</dbReference>
<evidence type="ECO:0000313" key="11">
    <source>
        <dbReference type="Proteomes" id="UP000790833"/>
    </source>
</evidence>
<evidence type="ECO:0000256" key="3">
    <source>
        <dbReference type="ARBA" id="ARBA00016994"/>
    </source>
</evidence>
<evidence type="ECO:0000256" key="1">
    <source>
        <dbReference type="ARBA" id="ARBA00003621"/>
    </source>
</evidence>
<dbReference type="InterPro" id="IPR050452">
    <property type="entry name" value="Metacaspase"/>
</dbReference>